<dbReference type="EMBL" id="CP003614">
    <property type="protein sequence ID" value="AFZ06124.1"/>
    <property type="molecule type" value="Genomic_DNA"/>
</dbReference>
<dbReference type="AlphaFoldDB" id="K9VF40"/>
<dbReference type="Proteomes" id="UP000010478">
    <property type="component" value="Chromosome"/>
</dbReference>
<proteinExistence type="predicted"/>
<keyword evidence="2" id="KW-1185">Reference proteome</keyword>
<dbReference type="OrthoDB" id="9938507at2"/>
<dbReference type="HOGENOM" id="CLU_2718454_0_0_3"/>
<organism evidence="1 2">
    <name type="scientific">Phormidium nigroviride PCC 7112</name>
    <dbReference type="NCBI Taxonomy" id="179408"/>
    <lineage>
        <taxon>Bacteria</taxon>
        <taxon>Bacillati</taxon>
        <taxon>Cyanobacteriota</taxon>
        <taxon>Cyanophyceae</taxon>
        <taxon>Oscillatoriophycideae</taxon>
        <taxon>Oscillatoriales</taxon>
        <taxon>Oscillatoriaceae</taxon>
        <taxon>Phormidium</taxon>
    </lineage>
</organism>
<gene>
    <name evidence="1" type="ORF">Osc7112_1616</name>
</gene>
<dbReference type="RefSeq" id="WP_015175442.1">
    <property type="nucleotide sequence ID" value="NC_019729.1"/>
</dbReference>
<accession>K9VF40</accession>
<reference evidence="1 2" key="1">
    <citation type="submission" date="2012-05" db="EMBL/GenBank/DDBJ databases">
        <title>Finished chromosome of genome of Oscillatoria sp. PCC 7112.</title>
        <authorList>
            <consortium name="US DOE Joint Genome Institute"/>
            <person name="Gugger M."/>
            <person name="Coursin T."/>
            <person name="Rippka R."/>
            <person name="Tandeau De Marsac N."/>
            <person name="Huntemann M."/>
            <person name="Wei C.-L."/>
            <person name="Han J."/>
            <person name="Detter J.C."/>
            <person name="Han C."/>
            <person name="Tapia R."/>
            <person name="Davenport K."/>
            <person name="Daligault H."/>
            <person name="Erkkila T."/>
            <person name="Gu W."/>
            <person name="Munk A.C.C."/>
            <person name="Teshima H."/>
            <person name="Xu Y."/>
            <person name="Chain P."/>
            <person name="Chen A."/>
            <person name="Krypides N."/>
            <person name="Mavromatis K."/>
            <person name="Markowitz V."/>
            <person name="Szeto E."/>
            <person name="Ivanova N."/>
            <person name="Mikhailova N."/>
            <person name="Ovchinnikova G."/>
            <person name="Pagani I."/>
            <person name="Pati A."/>
            <person name="Goodwin L."/>
            <person name="Peters L."/>
            <person name="Pitluck S."/>
            <person name="Woyke T."/>
            <person name="Kerfeld C."/>
        </authorList>
    </citation>
    <scope>NUCLEOTIDE SEQUENCE [LARGE SCALE GENOMIC DNA]</scope>
    <source>
        <strain evidence="1 2">PCC 7112</strain>
    </source>
</reference>
<sequence>MKPSAKFQKGQRVSIYNSRGSRPIYEVDEVVWSGSTWTYTFLECDTQNPVFVTFSSGGHSRYRQEERWLSSV</sequence>
<evidence type="ECO:0000313" key="1">
    <source>
        <dbReference type="EMBL" id="AFZ06124.1"/>
    </source>
</evidence>
<dbReference type="KEGG" id="oni:Osc7112_1616"/>
<name>K9VF40_9CYAN</name>
<protein>
    <submittedName>
        <fullName evidence="1">Uncharacterized protein</fullName>
    </submittedName>
</protein>
<evidence type="ECO:0000313" key="2">
    <source>
        <dbReference type="Proteomes" id="UP000010478"/>
    </source>
</evidence>